<dbReference type="PANTHER" id="PTHR10815:SF5">
    <property type="entry name" value="METHYLATED-DNA--PROTEIN-CYSTEINE METHYLTRANSFERASE"/>
    <property type="match status" value="1"/>
</dbReference>
<dbReference type="RefSeq" id="WP_188176140.1">
    <property type="nucleotide sequence ID" value="NZ_JACVVD010000007.1"/>
</dbReference>
<evidence type="ECO:0000313" key="13">
    <source>
        <dbReference type="Proteomes" id="UP000650466"/>
    </source>
</evidence>
<dbReference type="FunFam" id="1.10.10.10:FF:000214">
    <property type="entry name" value="Methylated-DNA--protein-cysteine methyltransferase"/>
    <property type="match status" value="1"/>
</dbReference>
<dbReference type="AlphaFoldDB" id="A0A926QK88"/>
<dbReference type="PANTHER" id="PTHR10815">
    <property type="entry name" value="METHYLATED-DNA--PROTEIN-CYSTEINE METHYLTRANSFERASE"/>
    <property type="match status" value="1"/>
</dbReference>
<dbReference type="InterPro" id="IPR014048">
    <property type="entry name" value="MethylDNA_cys_MeTrfase_DNA-bd"/>
</dbReference>
<evidence type="ECO:0000313" key="12">
    <source>
        <dbReference type="EMBL" id="MBD0382345.1"/>
    </source>
</evidence>
<organism evidence="12 13">
    <name type="scientific">Paenibacillus sedimenti</name>
    <dbReference type="NCBI Taxonomy" id="2770274"/>
    <lineage>
        <taxon>Bacteria</taxon>
        <taxon>Bacillati</taxon>
        <taxon>Bacillota</taxon>
        <taxon>Bacilli</taxon>
        <taxon>Bacillales</taxon>
        <taxon>Paenibacillaceae</taxon>
        <taxon>Paenibacillus</taxon>
    </lineage>
</organism>
<dbReference type="Gene3D" id="3.30.160.70">
    <property type="entry name" value="Methylated DNA-protein cysteine methyltransferase domain"/>
    <property type="match status" value="1"/>
</dbReference>
<keyword evidence="3 9" id="KW-0963">Cytoplasm</keyword>
<sequence length="174" mass="18979">MTQKVHVLHYAEISSPVGPLVLVASSQGLCSIEFGTFTPNREKLDAWASRWFGPHELREDEQRLQPIAEQLEQYFKGERSGFEGKLDLHGTDFQKKVWTALLDVPFGRTASYKDIAVAIGSPKAVRAVGGANNRNPMPVIIPCHRIIGAGGDLVGYGGGLDIKVLLLELEGINA</sequence>
<dbReference type="SUPFAM" id="SSF46767">
    <property type="entry name" value="Methylated DNA-protein cysteine methyltransferase, C-terminal domain"/>
    <property type="match status" value="1"/>
</dbReference>
<dbReference type="NCBIfam" id="TIGR00589">
    <property type="entry name" value="ogt"/>
    <property type="match status" value="1"/>
</dbReference>
<dbReference type="CDD" id="cd06445">
    <property type="entry name" value="ATase"/>
    <property type="match status" value="1"/>
</dbReference>
<dbReference type="EC" id="2.1.1.63" evidence="9"/>
<evidence type="ECO:0000256" key="9">
    <source>
        <dbReference type="HAMAP-Rule" id="MF_00772"/>
    </source>
</evidence>
<evidence type="ECO:0000256" key="5">
    <source>
        <dbReference type="ARBA" id="ARBA00022679"/>
    </source>
</evidence>
<dbReference type="InterPro" id="IPR036217">
    <property type="entry name" value="MethylDNA_cys_MeTrfase_DNAb"/>
</dbReference>
<dbReference type="Gene3D" id="1.10.10.10">
    <property type="entry name" value="Winged helix-like DNA-binding domain superfamily/Winged helix DNA-binding domain"/>
    <property type="match status" value="1"/>
</dbReference>
<dbReference type="SUPFAM" id="SSF53155">
    <property type="entry name" value="Methylated DNA-protein cysteine methyltransferase domain"/>
    <property type="match status" value="1"/>
</dbReference>
<accession>A0A926QK88</accession>
<gene>
    <name evidence="12" type="ORF">ICC18_19700</name>
</gene>
<dbReference type="InterPro" id="IPR008332">
    <property type="entry name" value="MethylG_MeTrfase_N"/>
</dbReference>
<evidence type="ECO:0000259" key="10">
    <source>
        <dbReference type="Pfam" id="PF01035"/>
    </source>
</evidence>
<protein>
    <recommendedName>
        <fullName evidence="9">Methylated-DNA--protein-cysteine methyltransferase</fullName>
        <ecNumber evidence="9">2.1.1.63</ecNumber>
    </recommendedName>
    <alternativeName>
        <fullName evidence="9">6-O-methylguanine-DNA methyltransferase</fullName>
        <shortName evidence="9">MGMT</shortName>
    </alternativeName>
    <alternativeName>
        <fullName evidence="9">O-6-methylguanine-DNA-alkyltransferase</fullName>
    </alternativeName>
</protein>
<evidence type="ECO:0000259" key="11">
    <source>
        <dbReference type="Pfam" id="PF02870"/>
    </source>
</evidence>
<name>A0A926QK88_9BACL</name>
<evidence type="ECO:0000256" key="1">
    <source>
        <dbReference type="ARBA" id="ARBA00001286"/>
    </source>
</evidence>
<comment type="similarity">
    <text evidence="2 9">Belongs to the MGMT family.</text>
</comment>
<evidence type="ECO:0000256" key="4">
    <source>
        <dbReference type="ARBA" id="ARBA00022603"/>
    </source>
</evidence>
<dbReference type="GO" id="GO:0006307">
    <property type="term" value="P:DNA alkylation repair"/>
    <property type="evidence" value="ECO:0007669"/>
    <property type="project" value="UniProtKB-UniRule"/>
</dbReference>
<evidence type="ECO:0000256" key="6">
    <source>
        <dbReference type="ARBA" id="ARBA00022763"/>
    </source>
</evidence>
<reference evidence="12" key="1">
    <citation type="submission" date="2020-09" db="EMBL/GenBank/DDBJ databases">
        <title>Draft Genome Sequence of Paenibacillus sp. WST5.</title>
        <authorList>
            <person name="Bao Z."/>
        </authorList>
    </citation>
    <scope>NUCLEOTIDE SEQUENCE</scope>
    <source>
        <strain evidence="12">WST5</strain>
    </source>
</reference>
<feature type="active site" description="Nucleophile; methyl group acceptor" evidence="9">
    <location>
        <position position="143"/>
    </location>
</feature>
<comment type="caution">
    <text evidence="12">The sequence shown here is derived from an EMBL/GenBank/DDBJ whole genome shotgun (WGS) entry which is preliminary data.</text>
</comment>
<dbReference type="PROSITE" id="PS00374">
    <property type="entry name" value="MGMT"/>
    <property type="match status" value="1"/>
</dbReference>
<evidence type="ECO:0000256" key="8">
    <source>
        <dbReference type="ARBA" id="ARBA00049348"/>
    </source>
</evidence>
<evidence type="ECO:0000256" key="2">
    <source>
        <dbReference type="ARBA" id="ARBA00008711"/>
    </source>
</evidence>
<comment type="miscellaneous">
    <text evidence="9">This enzyme catalyzes only one turnover and therefore is not strictly catalytic. According to one definition, an enzyme is a biocatalyst that acts repeatedly and over many reaction cycles.</text>
</comment>
<dbReference type="Pfam" id="PF01035">
    <property type="entry name" value="DNA_binding_1"/>
    <property type="match status" value="1"/>
</dbReference>
<proteinExistence type="inferred from homology"/>
<keyword evidence="6 9" id="KW-0227">DNA damage</keyword>
<evidence type="ECO:0000256" key="3">
    <source>
        <dbReference type="ARBA" id="ARBA00022490"/>
    </source>
</evidence>
<dbReference type="HAMAP" id="MF_00772">
    <property type="entry name" value="OGT"/>
    <property type="match status" value="1"/>
</dbReference>
<dbReference type="InterPro" id="IPR001497">
    <property type="entry name" value="MethylDNA_cys_MeTrfase_AS"/>
</dbReference>
<keyword evidence="4 9" id="KW-0489">Methyltransferase</keyword>
<keyword evidence="5 9" id="KW-0808">Transferase</keyword>
<dbReference type="InterPro" id="IPR036631">
    <property type="entry name" value="MGMT_N_sf"/>
</dbReference>
<dbReference type="EMBL" id="JACVVD010000007">
    <property type="protein sequence ID" value="MBD0382345.1"/>
    <property type="molecule type" value="Genomic_DNA"/>
</dbReference>
<dbReference type="GO" id="GO:0005737">
    <property type="term" value="C:cytoplasm"/>
    <property type="evidence" value="ECO:0007669"/>
    <property type="project" value="UniProtKB-SubCell"/>
</dbReference>
<evidence type="ECO:0000256" key="7">
    <source>
        <dbReference type="ARBA" id="ARBA00023204"/>
    </source>
</evidence>
<keyword evidence="7 9" id="KW-0234">DNA repair</keyword>
<dbReference type="Pfam" id="PF02870">
    <property type="entry name" value="Methyltransf_1N"/>
    <property type="match status" value="1"/>
</dbReference>
<feature type="domain" description="Methylguanine DNA methyltransferase ribonuclease-like" evidence="11">
    <location>
        <begin position="8"/>
        <end position="88"/>
    </location>
</feature>
<comment type="catalytic activity">
    <reaction evidence="1 9">
        <text>a 4-O-methyl-thymidine in DNA + L-cysteinyl-[protein] = a thymidine in DNA + S-methyl-L-cysteinyl-[protein]</text>
        <dbReference type="Rhea" id="RHEA:53428"/>
        <dbReference type="Rhea" id="RHEA-COMP:10131"/>
        <dbReference type="Rhea" id="RHEA-COMP:10132"/>
        <dbReference type="Rhea" id="RHEA-COMP:13555"/>
        <dbReference type="Rhea" id="RHEA-COMP:13556"/>
        <dbReference type="ChEBI" id="CHEBI:29950"/>
        <dbReference type="ChEBI" id="CHEBI:82612"/>
        <dbReference type="ChEBI" id="CHEBI:137386"/>
        <dbReference type="ChEBI" id="CHEBI:137387"/>
        <dbReference type="EC" id="2.1.1.63"/>
    </reaction>
</comment>
<dbReference type="GO" id="GO:0032259">
    <property type="term" value="P:methylation"/>
    <property type="evidence" value="ECO:0007669"/>
    <property type="project" value="UniProtKB-KW"/>
</dbReference>
<keyword evidence="13" id="KW-1185">Reference proteome</keyword>
<comment type="function">
    <text evidence="9">Involved in the cellular defense against the biological effects of O6-methylguanine (O6-MeG) and O4-methylthymine (O4-MeT) in DNA. Repairs the methylated nucleobase in DNA by stoichiometrically transferring the methyl group to a cysteine residue in the enzyme. This is a suicide reaction: the enzyme is irreversibly inactivated.</text>
</comment>
<comment type="subcellular location">
    <subcellularLocation>
        <location evidence="9">Cytoplasm</location>
    </subcellularLocation>
</comment>
<dbReference type="InterPro" id="IPR023546">
    <property type="entry name" value="MGMT"/>
</dbReference>
<dbReference type="GO" id="GO:0003908">
    <property type="term" value="F:methylated-DNA-[protein]-cysteine S-methyltransferase activity"/>
    <property type="evidence" value="ECO:0007669"/>
    <property type="project" value="UniProtKB-UniRule"/>
</dbReference>
<feature type="domain" description="Methylated-DNA-[protein]-cysteine S-methyltransferase DNA binding" evidence="10">
    <location>
        <begin position="92"/>
        <end position="172"/>
    </location>
</feature>
<dbReference type="Proteomes" id="UP000650466">
    <property type="component" value="Unassembled WGS sequence"/>
</dbReference>
<comment type="catalytic activity">
    <reaction evidence="8 9">
        <text>a 6-O-methyl-2'-deoxyguanosine in DNA + L-cysteinyl-[protein] = S-methyl-L-cysteinyl-[protein] + a 2'-deoxyguanosine in DNA</text>
        <dbReference type="Rhea" id="RHEA:24000"/>
        <dbReference type="Rhea" id="RHEA-COMP:10131"/>
        <dbReference type="Rhea" id="RHEA-COMP:10132"/>
        <dbReference type="Rhea" id="RHEA-COMP:11367"/>
        <dbReference type="Rhea" id="RHEA-COMP:11368"/>
        <dbReference type="ChEBI" id="CHEBI:29950"/>
        <dbReference type="ChEBI" id="CHEBI:82612"/>
        <dbReference type="ChEBI" id="CHEBI:85445"/>
        <dbReference type="ChEBI" id="CHEBI:85448"/>
        <dbReference type="EC" id="2.1.1.63"/>
    </reaction>
</comment>
<dbReference type="InterPro" id="IPR036388">
    <property type="entry name" value="WH-like_DNA-bd_sf"/>
</dbReference>